<dbReference type="EMBL" id="FPBF01000001">
    <property type="protein sequence ID" value="SFT39475.1"/>
    <property type="molecule type" value="Genomic_DNA"/>
</dbReference>
<evidence type="ECO:0000313" key="1">
    <source>
        <dbReference type="EMBL" id="SFT39475.1"/>
    </source>
</evidence>
<evidence type="ECO:0000313" key="2">
    <source>
        <dbReference type="Proteomes" id="UP000199673"/>
    </source>
</evidence>
<keyword evidence="2" id="KW-1185">Reference proteome</keyword>
<proteinExistence type="predicted"/>
<dbReference type="AlphaFoldDB" id="A0A1I6XM91"/>
<dbReference type="OrthoDB" id="823311at2"/>
<dbReference type="Proteomes" id="UP000199673">
    <property type="component" value="Unassembled WGS sequence"/>
</dbReference>
<sequence>MHKIVFEKLITVFLLSYLSSISMRSIRVFSNLIIVLFLLTPLASNALVAQVSNGYSISENDFVEYNKLKLRSVESGSKAEKNSDPSELTFSPLTAVETNIANNLNSHWVWSENTLDIIDSFSPFLFRTKKSATVDQVKILVEVNSIGRLSAFEVVGDVDRGLKERIDYVLRKLPDCKPVPGFDKYGLETFELIIQK</sequence>
<organism evidence="1 2">
    <name type="scientific">Algoriphagus locisalis</name>
    <dbReference type="NCBI Taxonomy" id="305507"/>
    <lineage>
        <taxon>Bacteria</taxon>
        <taxon>Pseudomonadati</taxon>
        <taxon>Bacteroidota</taxon>
        <taxon>Cytophagia</taxon>
        <taxon>Cytophagales</taxon>
        <taxon>Cyclobacteriaceae</taxon>
        <taxon>Algoriphagus</taxon>
    </lineage>
</organism>
<name>A0A1I6XM91_9BACT</name>
<accession>A0A1I6XM91</accession>
<protein>
    <submittedName>
        <fullName evidence="1">Uncharacterized protein</fullName>
    </submittedName>
</protein>
<reference evidence="2" key="1">
    <citation type="submission" date="2016-10" db="EMBL/GenBank/DDBJ databases">
        <authorList>
            <person name="Varghese N."/>
            <person name="Submissions S."/>
        </authorList>
    </citation>
    <scope>NUCLEOTIDE SEQUENCE [LARGE SCALE GENOMIC DNA]</scope>
    <source>
        <strain evidence="2">DSM 23445</strain>
    </source>
</reference>
<gene>
    <name evidence="1" type="ORF">SAMN04489724_0567</name>
</gene>